<sequence>MQIVRLLVVYKKSYYELYGDESQKRRDGTARQRYASIRQTMECSHEENQQTLTTVCQVLEAANVSYDCIYRGELEPISGYDLILSVGGDGTLLEVSRYAGDTPVLGVNSDPTRSTAFFCAADRATIGERFADLLNDTLELVPLTRLQLAINDQVLPFYALNDLLIAHINPAAMAAYELVIGAECERQKSSGIWLSTAAGSTAGIRAAGGRVLPLHSRQRQYLVREPYVGNGSRYRLLQGIVSPDTFIEVTSRMRRGGVFIDGPHLRYTLGLGDKLSVTLAPTPLRLYGLDPQRQNRF</sequence>
<evidence type="ECO:0000256" key="4">
    <source>
        <dbReference type="ARBA" id="ARBA00023027"/>
    </source>
</evidence>
<keyword evidence="1" id="KW-0808">Transferase</keyword>
<proteinExistence type="predicted"/>
<dbReference type="Pfam" id="PF01513">
    <property type="entry name" value="NAD_kinase"/>
    <property type="match status" value="1"/>
</dbReference>
<dbReference type="SUPFAM" id="SSF111331">
    <property type="entry name" value="NAD kinase/diacylglycerol kinase-like"/>
    <property type="match status" value="1"/>
</dbReference>
<dbReference type="InterPro" id="IPR002504">
    <property type="entry name" value="NADK"/>
</dbReference>
<keyword evidence="3" id="KW-0521">NADP</keyword>
<accession>W4LYG3</accession>
<evidence type="ECO:0008006" key="8">
    <source>
        <dbReference type="Google" id="ProtNLM"/>
    </source>
</evidence>
<gene>
    <name evidence="6" type="ORF">ETSY1_01715</name>
</gene>
<keyword evidence="7" id="KW-1185">Reference proteome</keyword>
<comment type="catalytic activity">
    <reaction evidence="5">
        <text>NAD(+) + ATP = ADP + NADP(+) + H(+)</text>
        <dbReference type="Rhea" id="RHEA:18629"/>
        <dbReference type="ChEBI" id="CHEBI:15378"/>
        <dbReference type="ChEBI" id="CHEBI:30616"/>
        <dbReference type="ChEBI" id="CHEBI:57540"/>
        <dbReference type="ChEBI" id="CHEBI:58349"/>
        <dbReference type="ChEBI" id="CHEBI:456216"/>
        <dbReference type="EC" id="2.7.1.23"/>
    </reaction>
</comment>
<dbReference type="HOGENOM" id="CLU_067437_0_0_7"/>
<evidence type="ECO:0000256" key="3">
    <source>
        <dbReference type="ARBA" id="ARBA00022857"/>
    </source>
</evidence>
<evidence type="ECO:0000313" key="7">
    <source>
        <dbReference type="Proteomes" id="UP000019141"/>
    </source>
</evidence>
<dbReference type="InterPro" id="IPR017438">
    <property type="entry name" value="ATP-NAD_kinase_N"/>
</dbReference>
<dbReference type="PANTHER" id="PTHR20275">
    <property type="entry name" value="NAD KINASE"/>
    <property type="match status" value="1"/>
</dbReference>
<dbReference type="InterPro" id="IPR017437">
    <property type="entry name" value="ATP-NAD_kinase_PpnK-typ_C"/>
</dbReference>
<dbReference type="AlphaFoldDB" id="W4LYG3"/>
<evidence type="ECO:0000256" key="5">
    <source>
        <dbReference type="ARBA" id="ARBA00047925"/>
    </source>
</evidence>
<dbReference type="GO" id="GO:0006741">
    <property type="term" value="P:NADP+ biosynthetic process"/>
    <property type="evidence" value="ECO:0007669"/>
    <property type="project" value="InterPro"/>
</dbReference>
<organism evidence="6 7">
    <name type="scientific">Entotheonella factor</name>
    <dbReference type="NCBI Taxonomy" id="1429438"/>
    <lineage>
        <taxon>Bacteria</taxon>
        <taxon>Pseudomonadati</taxon>
        <taxon>Nitrospinota/Tectimicrobiota group</taxon>
        <taxon>Candidatus Tectimicrobiota</taxon>
        <taxon>Candidatus Entotheonellia</taxon>
        <taxon>Candidatus Entotheonellales</taxon>
        <taxon>Candidatus Entotheonellaceae</taxon>
        <taxon>Candidatus Entotheonella</taxon>
    </lineage>
</organism>
<comment type="caution">
    <text evidence="6">The sequence shown here is derived from an EMBL/GenBank/DDBJ whole genome shotgun (WGS) entry which is preliminary data.</text>
</comment>
<evidence type="ECO:0000256" key="2">
    <source>
        <dbReference type="ARBA" id="ARBA00022777"/>
    </source>
</evidence>
<dbReference type="InterPro" id="IPR016064">
    <property type="entry name" value="NAD/diacylglycerol_kinase_sf"/>
</dbReference>
<name>W4LYG3_ENTF1</name>
<dbReference type="GO" id="GO:0051287">
    <property type="term" value="F:NAD binding"/>
    <property type="evidence" value="ECO:0007669"/>
    <property type="project" value="UniProtKB-ARBA"/>
</dbReference>
<dbReference type="Gene3D" id="3.40.50.10330">
    <property type="entry name" value="Probable inorganic polyphosphate/atp-NAD kinase, domain 1"/>
    <property type="match status" value="1"/>
</dbReference>
<evidence type="ECO:0000256" key="1">
    <source>
        <dbReference type="ARBA" id="ARBA00022679"/>
    </source>
</evidence>
<dbReference type="GO" id="GO:0019674">
    <property type="term" value="P:NAD+ metabolic process"/>
    <property type="evidence" value="ECO:0007669"/>
    <property type="project" value="InterPro"/>
</dbReference>
<keyword evidence="4" id="KW-0520">NAD</keyword>
<protein>
    <recommendedName>
        <fullName evidence="8">NAD(+) kinase</fullName>
    </recommendedName>
</protein>
<evidence type="ECO:0000313" key="6">
    <source>
        <dbReference type="EMBL" id="ETX02975.1"/>
    </source>
</evidence>
<dbReference type="Gene3D" id="2.60.200.30">
    <property type="entry name" value="Probable inorganic polyphosphate/atp-NAD kinase, domain 2"/>
    <property type="match status" value="1"/>
</dbReference>
<keyword evidence="2" id="KW-0418">Kinase</keyword>
<reference evidence="6 7" key="1">
    <citation type="journal article" date="2014" name="Nature">
        <title>An environmental bacterial taxon with a large and distinct metabolic repertoire.</title>
        <authorList>
            <person name="Wilson M.C."/>
            <person name="Mori T."/>
            <person name="Ruckert C."/>
            <person name="Uria A.R."/>
            <person name="Helf M.J."/>
            <person name="Takada K."/>
            <person name="Gernert C."/>
            <person name="Steffens U.A."/>
            <person name="Heycke N."/>
            <person name="Schmitt S."/>
            <person name="Rinke C."/>
            <person name="Helfrich E.J."/>
            <person name="Brachmann A.O."/>
            <person name="Gurgui C."/>
            <person name="Wakimoto T."/>
            <person name="Kracht M."/>
            <person name="Crusemann M."/>
            <person name="Hentschel U."/>
            <person name="Abe I."/>
            <person name="Matsunaga S."/>
            <person name="Kalinowski J."/>
            <person name="Takeyama H."/>
            <person name="Piel J."/>
        </authorList>
    </citation>
    <scope>NUCLEOTIDE SEQUENCE [LARGE SCALE GENOMIC DNA]</scope>
    <source>
        <strain evidence="7">TSY1</strain>
    </source>
</reference>
<dbReference type="PATRIC" id="fig|1429438.4.peg.524"/>
<dbReference type="Proteomes" id="UP000019141">
    <property type="component" value="Unassembled WGS sequence"/>
</dbReference>
<dbReference type="GO" id="GO:0005524">
    <property type="term" value="F:ATP binding"/>
    <property type="evidence" value="ECO:0007669"/>
    <property type="project" value="UniProtKB-ARBA"/>
</dbReference>
<dbReference type="EMBL" id="AZHW01000091">
    <property type="protein sequence ID" value="ETX02975.1"/>
    <property type="molecule type" value="Genomic_DNA"/>
</dbReference>
<dbReference type="GO" id="GO:0003951">
    <property type="term" value="F:NAD+ kinase activity"/>
    <property type="evidence" value="ECO:0007669"/>
    <property type="project" value="UniProtKB-EC"/>
</dbReference>
<dbReference type="PANTHER" id="PTHR20275:SF28">
    <property type="entry name" value="NADH KINASE"/>
    <property type="match status" value="1"/>
</dbReference>